<evidence type="ECO:0000256" key="5">
    <source>
        <dbReference type="ARBA" id="ARBA00023136"/>
    </source>
</evidence>
<keyword evidence="9" id="KW-1185">Reference proteome</keyword>
<feature type="transmembrane region" description="Helical" evidence="6">
    <location>
        <begin position="218"/>
        <end position="242"/>
    </location>
</feature>
<dbReference type="InterPro" id="IPR052524">
    <property type="entry name" value="MFS_Cyanate_Porter"/>
</dbReference>
<evidence type="ECO:0000313" key="9">
    <source>
        <dbReference type="Proteomes" id="UP000283633"/>
    </source>
</evidence>
<feature type="transmembrane region" description="Helical" evidence="6">
    <location>
        <begin position="322"/>
        <end position="340"/>
    </location>
</feature>
<dbReference type="Gene3D" id="1.20.1250.20">
    <property type="entry name" value="MFS general substrate transporter like domains"/>
    <property type="match status" value="1"/>
</dbReference>
<sequence length="376" mass="40365">MRLPITAIPPIIHDLQRASGLSATVAGLLTSIPLLTFAIFSSVFTKASQRWGTSHVLLFAFLILSLGAGFRVLPQVVALLLGTFLIGLGIDGGNVIIPAIIKERMPEHPTRGVSLYTTSMVLMSSLATGVVGLLTTKYSLTTTMTGLFLLSLVSVIGCLLLLGDHSAETRPAAKAEPRLPRSIWTDRLAWLITLFFGLQALLYYSLVTWMPTIFQSVGYTPTVAAMLVTILQLACLACALLTPLFANSKGGKRFMLAVIGLGFGCGSVGVLLPIHTLIMGGLLALLMGIASGFSFNLAIIFFTQKTSNGRETIEVSGMAQTFGYLFATVGPFSFGLLKSWQGSWQSTLIICLVLAITIFITGRLIERQETVFQDQP</sequence>
<name>A0A426D6W4_9LACO</name>
<dbReference type="InterPro" id="IPR020846">
    <property type="entry name" value="MFS_dom"/>
</dbReference>
<feature type="transmembrane region" description="Helical" evidence="6">
    <location>
        <begin position="79"/>
        <end position="101"/>
    </location>
</feature>
<keyword evidence="2" id="KW-0813">Transport</keyword>
<evidence type="ECO:0000256" key="2">
    <source>
        <dbReference type="ARBA" id="ARBA00022448"/>
    </source>
</evidence>
<protein>
    <submittedName>
        <fullName evidence="8">MFS transporter</fullName>
    </submittedName>
</protein>
<keyword evidence="5 6" id="KW-0472">Membrane</keyword>
<feature type="transmembrane region" description="Helical" evidence="6">
    <location>
        <begin position="20"/>
        <end position="44"/>
    </location>
</feature>
<dbReference type="EMBL" id="QWZQ01000023">
    <property type="protein sequence ID" value="RRK10342.1"/>
    <property type="molecule type" value="Genomic_DNA"/>
</dbReference>
<evidence type="ECO:0000259" key="7">
    <source>
        <dbReference type="PROSITE" id="PS50850"/>
    </source>
</evidence>
<feature type="transmembrane region" description="Helical" evidence="6">
    <location>
        <begin position="56"/>
        <end position="73"/>
    </location>
</feature>
<dbReference type="Proteomes" id="UP000283633">
    <property type="component" value="Unassembled WGS sequence"/>
</dbReference>
<dbReference type="PROSITE" id="PS50850">
    <property type="entry name" value="MFS"/>
    <property type="match status" value="1"/>
</dbReference>
<dbReference type="AlphaFoldDB" id="A0A426D6W4"/>
<comment type="caution">
    <text evidence="8">The sequence shown here is derived from an EMBL/GenBank/DDBJ whole genome shotgun (WGS) entry which is preliminary data.</text>
</comment>
<dbReference type="PANTHER" id="PTHR23523:SF2">
    <property type="entry name" value="2-NITROIMIDAZOLE TRANSPORTER"/>
    <property type="match status" value="1"/>
</dbReference>
<keyword evidence="3 6" id="KW-0812">Transmembrane</keyword>
<feature type="transmembrane region" description="Helical" evidence="6">
    <location>
        <begin position="146"/>
        <end position="167"/>
    </location>
</feature>
<dbReference type="GO" id="GO:0022857">
    <property type="term" value="F:transmembrane transporter activity"/>
    <property type="evidence" value="ECO:0007669"/>
    <property type="project" value="InterPro"/>
</dbReference>
<feature type="transmembrane region" description="Helical" evidence="6">
    <location>
        <begin position="113"/>
        <end position="134"/>
    </location>
</feature>
<accession>A0A426D6W4</accession>
<evidence type="ECO:0000256" key="3">
    <source>
        <dbReference type="ARBA" id="ARBA00022692"/>
    </source>
</evidence>
<evidence type="ECO:0000256" key="1">
    <source>
        <dbReference type="ARBA" id="ARBA00004651"/>
    </source>
</evidence>
<dbReference type="SUPFAM" id="SSF103473">
    <property type="entry name" value="MFS general substrate transporter"/>
    <property type="match status" value="1"/>
</dbReference>
<evidence type="ECO:0000256" key="4">
    <source>
        <dbReference type="ARBA" id="ARBA00022989"/>
    </source>
</evidence>
<dbReference type="InterPro" id="IPR036259">
    <property type="entry name" value="MFS_trans_sf"/>
</dbReference>
<dbReference type="OrthoDB" id="9797740at2"/>
<feature type="transmembrane region" description="Helical" evidence="6">
    <location>
        <begin position="254"/>
        <end position="272"/>
    </location>
</feature>
<feature type="domain" description="Major facilitator superfamily (MFS) profile" evidence="7">
    <location>
        <begin position="185"/>
        <end position="376"/>
    </location>
</feature>
<dbReference type="GO" id="GO:0005886">
    <property type="term" value="C:plasma membrane"/>
    <property type="evidence" value="ECO:0007669"/>
    <property type="project" value="UniProtKB-SubCell"/>
</dbReference>
<evidence type="ECO:0000256" key="6">
    <source>
        <dbReference type="SAM" id="Phobius"/>
    </source>
</evidence>
<comment type="subcellular location">
    <subcellularLocation>
        <location evidence="1">Cell membrane</location>
        <topology evidence="1">Multi-pass membrane protein</topology>
    </subcellularLocation>
</comment>
<organism evidence="8 9">
    <name type="scientific">Lactiplantibacillus garii</name>
    <dbReference type="NCBI Taxonomy" id="2306423"/>
    <lineage>
        <taxon>Bacteria</taxon>
        <taxon>Bacillati</taxon>
        <taxon>Bacillota</taxon>
        <taxon>Bacilli</taxon>
        <taxon>Lactobacillales</taxon>
        <taxon>Lactobacillaceae</taxon>
        <taxon>Lactiplantibacillus</taxon>
    </lineage>
</organism>
<reference evidence="8 9" key="1">
    <citation type="submission" date="2018-08" db="EMBL/GenBank/DDBJ databases">
        <title>Genome Lactobacillus garii FI11369.</title>
        <authorList>
            <person name="Diaz M."/>
            <person name="Narbad A."/>
        </authorList>
    </citation>
    <scope>NUCLEOTIDE SEQUENCE [LARGE SCALE GENOMIC DNA]</scope>
    <source>
        <strain evidence="8 9">FI11369</strain>
    </source>
</reference>
<proteinExistence type="predicted"/>
<dbReference type="InterPro" id="IPR011701">
    <property type="entry name" value="MFS"/>
</dbReference>
<evidence type="ECO:0000313" key="8">
    <source>
        <dbReference type="EMBL" id="RRK10342.1"/>
    </source>
</evidence>
<feature type="transmembrane region" description="Helical" evidence="6">
    <location>
        <begin position="346"/>
        <end position="365"/>
    </location>
</feature>
<gene>
    <name evidence="8" type="ORF">D1831_08060</name>
</gene>
<keyword evidence="4 6" id="KW-1133">Transmembrane helix</keyword>
<feature type="transmembrane region" description="Helical" evidence="6">
    <location>
        <begin position="188"/>
        <end position="206"/>
    </location>
</feature>
<dbReference type="Pfam" id="PF07690">
    <property type="entry name" value="MFS_1"/>
    <property type="match status" value="1"/>
</dbReference>
<feature type="transmembrane region" description="Helical" evidence="6">
    <location>
        <begin position="278"/>
        <end position="302"/>
    </location>
</feature>
<dbReference type="PANTHER" id="PTHR23523">
    <property type="match status" value="1"/>
</dbReference>